<name>A0ABR7YCZ3_9SPHI</name>
<keyword evidence="2" id="KW-0472">Membrane</keyword>
<gene>
    <name evidence="4" type="ORF">H8B04_06275</name>
</gene>
<keyword evidence="5" id="KW-1185">Reference proteome</keyword>
<dbReference type="PANTHER" id="PTHR14097">
    <property type="entry name" value="OXIDOREDUCTASE HTATIP2"/>
    <property type="match status" value="1"/>
</dbReference>
<evidence type="ECO:0000256" key="1">
    <source>
        <dbReference type="ARBA" id="ARBA00004370"/>
    </source>
</evidence>
<organism evidence="4 5">
    <name type="scientific">Sphingobacterium litopenaei</name>
    <dbReference type="NCBI Taxonomy" id="2763500"/>
    <lineage>
        <taxon>Bacteria</taxon>
        <taxon>Pseudomonadati</taxon>
        <taxon>Bacteroidota</taxon>
        <taxon>Sphingobacteriia</taxon>
        <taxon>Sphingobacteriales</taxon>
        <taxon>Sphingobacteriaceae</taxon>
        <taxon>Sphingobacterium</taxon>
    </lineage>
</organism>
<feature type="domain" description="NAD-dependent epimerase/dehydratase" evidence="3">
    <location>
        <begin position="9"/>
        <end position="116"/>
    </location>
</feature>
<dbReference type="SUPFAM" id="SSF51735">
    <property type="entry name" value="NAD(P)-binding Rossmann-fold domains"/>
    <property type="match status" value="1"/>
</dbReference>
<dbReference type="Proteomes" id="UP000651271">
    <property type="component" value="Unassembled WGS sequence"/>
</dbReference>
<protein>
    <submittedName>
        <fullName evidence="4">NAD-dependent epimerase/dehydratase family protein</fullName>
    </submittedName>
</protein>
<proteinExistence type="predicted"/>
<evidence type="ECO:0000256" key="2">
    <source>
        <dbReference type="ARBA" id="ARBA00023136"/>
    </source>
</evidence>
<dbReference type="InterPro" id="IPR001509">
    <property type="entry name" value="Epimerase_deHydtase"/>
</dbReference>
<dbReference type="EMBL" id="JACOIJ010000008">
    <property type="protein sequence ID" value="MBD1429177.1"/>
    <property type="molecule type" value="Genomic_DNA"/>
</dbReference>
<dbReference type="PANTHER" id="PTHR14097:SF7">
    <property type="entry name" value="OXIDOREDUCTASE HTATIP2"/>
    <property type="match status" value="1"/>
</dbReference>
<sequence>MPDTKYIAMVLGASGLIGSETVNLLLNNNNYKTVYAISRKGIAIDHPKLNQILADSDSIATKIADLQIDHFFSCIGTTANKTPDKKEYYAIDLEYPMRVANILHHNGCEIMCLVSSIGANSSSNNFYLKLKGDTEEAIQTIGFKSLHIFRPSLLLGERKEFRLLESISQIIYPIFNWILVGKLKDYRSIHAKDIASAMINVSLTAQNGTHIYQTQLIKELA</sequence>
<reference evidence="4 5" key="1">
    <citation type="submission" date="2020-08" db="EMBL/GenBank/DDBJ databases">
        <title>Sphingobacterium sp. DN04309 isolated from aquaculture water.</title>
        <authorList>
            <person name="Zhang M."/>
        </authorList>
    </citation>
    <scope>NUCLEOTIDE SEQUENCE [LARGE SCALE GENOMIC DNA]</scope>
    <source>
        <strain evidence="4 5">DN04309</strain>
    </source>
</reference>
<dbReference type="Pfam" id="PF01370">
    <property type="entry name" value="Epimerase"/>
    <property type="match status" value="1"/>
</dbReference>
<evidence type="ECO:0000259" key="3">
    <source>
        <dbReference type="Pfam" id="PF01370"/>
    </source>
</evidence>
<comment type="caution">
    <text evidence="4">The sequence shown here is derived from an EMBL/GenBank/DDBJ whole genome shotgun (WGS) entry which is preliminary data.</text>
</comment>
<dbReference type="Gene3D" id="3.40.50.720">
    <property type="entry name" value="NAD(P)-binding Rossmann-like Domain"/>
    <property type="match status" value="1"/>
</dbReference>
<dbReference type="InterPro" id="IPR036291">
    <property type="entry name" value="NAD(P)-bd_dom_sf"/>
</dbReference>
<dbReference type="RefSeq" id="WP_165291037.1">
    <property type="nucleotide sequence ID" value="NZ_JACOIJ010000008.1"/>
</dbReference>
<evidence type="ECO:0000313" key="4">
    <source>
        <dbReference type="EMBL" id="MBD1429177.1"/>
    </source>
</evidence>
<evidence type="ECO:0000313" key="5">
    <source>
        <dbReference type="Proteomes" id="UP000651271"/>
    </source>
</evidence>
<accession>A0ABR7YCZ3</accession>
<comment type="subcellular location">
    <subcellularLocation>
        <location evidence="1">Membrane</location>
    </subcellularLocation>
</comment>